<keyword evidence="2" id="KW-1185">Reference proteome</keyword>
<comment type="caution">
    <text evidence="1">The sequence shown here is derived from an EMBL/GenBank/DDBJ whole genome shotgun (WGS) entry which is preliminary data.</text>
</comment>
<accession>A0ABU8CXN1</accession>
<dbReference type="RefSeq" id="WP_336130839.1">
    <property type="nucleotide sequence ID" value="NZ_JBANDL010000002.1"/>
</dbReference>
<dbReference type="Proteomes" id="UP001387215">
    <property type="component" value="Unassembled WGS sequence"/>
</dbReference>
<dbReference type="EMBL" id="JBANDL010000002">
    <property type="protein sequence ID" value="MEI2453534.1"/>
    <property type="molecule type" value="Genomic_DNA"/>
</dbReference>
<sequence length="114" mass="12754">MTMPYLPPQIAIGPIESIDLDAELGHWRRHCDLLPLREARAFEDVEAAVKLGLDACLRSGGRAPAELHDELHARYRRLAGASPVPWDEAYAIVLAAWQRASRRAREEAFDPRSG</sequence>
<reference evidence="1 2" key="1">
    <citation type="submission" date="2024-02" db="EMBL/GenBank/DDBJ databases">
        <title>Lysobacter Genome Sequencing and Mining.</title>
        <authorList>
            <person name="Bierman J."/>
            <person name="Walker M.C."/>
        </authorList>
    </citation>
    <scope>NUCLEOTIDE SEQUENCE [LARGE SCALE GENOMIC DNA]</scope>
    <source>
        <strain evidence="1 2">PB6250</strain>
    </source>
</reference>
<evidence type="ECO:0000313" key="2">
    <source>
        <dbReference type="Proteomes" id="UP001387215"/>
    </source>
</evidence>
<name>A0ABU8CXN1_9GAMM</name>
<evidence type="ECO:0000313" key="1">
    <source>
        <dbReference type="EMBL" id="MEI2453534.1"/>
    </source>
</evidence>
<evidence type="ECO:0008006" key="3">
    <source>
        <dbReference type="Google" id="ProtNLM"/>
    </source>
</evidence>
<protein>
    <recommendedName>
        <fullName evidence="3">DUF982 domain-containing protein</fullName>
    </recommendedName>
</protein>
<gene>
    <name evidence="1" type="ORF">V2J18_02460</name>
</gene>
<proteinExistence type="predicted"/>
<organism evidence="1 2">
    <name type="scientific">Lysobacter firmicutimachus</name>
    <dbReference type="NCBI Taxonomy" id="1792846"/>
    <lineage>
        <taxon>Bacteria</taxon>
        <taxon>Pseudomonadati</taxon>
        <taxon>Pseudomonadota</taxon>
        <taxon>Gammaproteobacteria</taxon>
        <taxon>Lysobacterales</taxon>
        <taxon>Lysobacteraceae</taxon>
        <taxon>Lysobacter</taxon>
    </lineage>
</organism>